<keyword evidence="1 4" id="KW-0808">Transferase</keyword>
<dbReference type="InterPro" id="IPR000182">
    <property type="entry name" value="GNAT_dom"/>
</dbReference>
<dbReference type="PROSITE" id="PS51186">
    <property type="entry name" value="GNAT"/>
    <property type="match status" value="1"/>
</dbReference>
<dbReference type="Proteomes" id="UP000222366">
    <property type="component" value="Unassembled WGS sequence"/>
</dbReference>
<dbReference type="CDD" id="cd04301">
    <property type="entry name" value="NAT_SF"/>
    <property type="match status" value="1"/>
</dbReference>
<dbReference type="Pfam" id="PF00583">
    <property type="entry name" value="Acetyltransf_1"/>
    <property type="match status" value="1"/>
</dbReference>
<dbReference type="AlphaFoldDB" id="A0A2D0KVW6"/>
<dbReference type="PANTHER" id="PTHR43420">
    <property type="entry name" value="ACETYLTRANSFERASE"/>
    <property type="match status" value="1"/>
</dbReference>
<keyword evidence="5" id="KW-1185">Reference proteome</keyword>
<dbReference type="InterPro" id="IPR016181">
    <property type="entry name" value="Acyl_CoA_acyltransferase"/>
</dbReference>
<gene>
    <name evidence="4" type="ORF">Xsto_00153</name>
</gene>
<evidence type="ECO:0000256" key="1">
    <source>
        <dbReference type="ARBA" id="ARBA00022679"/>
    </source>
</evidence>
<dbReference type="RefSeq" id="WP_099110189.1">
    <property type="nucleotide sequence ID" value="NZ_CAWNRH010000093.1"/>
</dbReference>
<dbReference type="GO" id="GO:0016747">
    <property type="term" value="F:acyltransferase activity, transferring groups other than amino-acyl groups"/>
    <property type="evidence" value="ECO:0007669"/>
    <property type="project" value="InterPro"/>
</dbReference>
<reference evidence="4 5" key="1">
    <citation type="journal article" date="2017" name="Nat. Microbiol.">
        <title>Natural product diversity associated with the nematode symbionts Photorhabdus and Xenorhabdus.</title>
        <authorList>
            <person name="Tobias N.J."/>
            <person name="Wolff H."/>
            <person name="Djahanschiri B."/>
            <person name="Grundmann F."/>
            <person name="Kronenwerth M."/>
            <person name="Shi Y.M."/>
            <person name="Simonyi S."/>
            <person name="Grun P."/>
            <person name="Shapiro-Ilan D."/>
            <person name="Pidot S.J."/>
            <person name="Stinear T.P."/>
            <person name="Ebersberger I."/>
            <person name="Bode H.B."/>
        </authorList>
    </citation>
    <scope>NUCLEOTIDE SEQUENCE [LARGE SCALE GENOMIC DNA]</scope>
    <source>
        <strain evidence="4 5">DSM 17904</strain>
    </source>
</reference>
<comment type="caution">
    <text evidence="4">The sequence shown here is derived from an EMBL/GenBank/DDBJ whole genome shotgun (WGS) entry which is preliminary data.</text>
</comment>
<evidence type="ECO:0000259" key="3">
    <source>
        <dbReference type="PROSITE" id="PS51186"/>
    </source>
</evidence>
<dbReference type="PANTHER" id="PTHR43420:SF47">
    <property type="entry name" value="N-ACETYLTRANSFERASE DOMAIN-CONTAINING PROTEIN"/>
    <property type="match status" value="1"/>
</dbReference>
<dbReference type="SUPFAM" id="SSF55729">
    <property type="entry name" value="Acyl-CoA N-acyltransferases (Nat)"/>
    <property type="match status" value="1"/>
</dbReference>
<evidence type="ECO:0000256" key="2">
    <source>
        <dbReference type="ARBA" id="ARBA00023315"/>
    </source>
</evidence>
<sequence length="167" mass="19176">MESLPLIRVLGKSDVKDYRELRLESLYINPESFGSTYQEESTKNEQEFITRITGSLILGAYLNNELIGMIGFQQNSNYKTLHKGVIWGFYVKPGYRGLKVGEKLMDNLIILLKKSNVKKLSLAVVEENVSAIHLYEKMGFKVYGKEPISLKINEEKYVNNILMCLFI</sequence>
<name>A0A2D0KVW6_9GAMM</name>
<evidence type="ECO:0000313" key="4">
    <source>
        <dbReference type="EMBL" id="PHM67590.1"/>
    </source>
</evidence>
<keyword evidence="2" id="KW-0012">Acyltransferase</keyword>
<organism evidence="4 5">
    <name type="scientific">Xenorhabdus stockiae</name>
    <dbReference type="NCBI Taxonomy" id="351614"/>
    <lineage>
        <taxon>Bacteria</taxon>
        <taxon>Pseudomonadati</taxon>
        <taxon>Pseudomonadota</taxon>
        <taxon>Gammaproteobacteria</taxon>
        <taxon>Enterobacterales</taxon>
        <taxon>Morganellaceae</taxon>
        <taxon>Xenorhabdus</taxon>
    </lineage>
</organism>
<dbReference type="Gene3D" id="3.40.630.30">
    <property type="match status" value="1"/>
</dbReference>
<dbReference type="EMBL" id="NJAJ01000002">
    <property type="protein sequence ID" value="PHM67590.1"/>
    <property type="molecule type" value="Genomic_DNA"/>
</dbReference>
<proteinExistence type="predicted"/>
<evidence type="ECO:0000313" key="5">
    <source>
        <dbReference type="Proteomes" id="UP000222366"/>
    </source>
</evidence>
<feature type="domain" description="N-acetyltransferase" evidence="3">
    <location>
        <begin position="5"/>
        <end position="167"/>
    </location>
</feature>
<dbReference type="InterPro" id="IPR050680">
    <property type="entry name" value="YpeA/RimI_acetyltransf"/>
</dbReference>
<accession>A0A2D0KVW6</accession>
<protein>
    <submittedName>
        <fullName evidence="4">GNAT family N-acetyltransferase</fullName>
    </submittedName>
</protein>